<name>A0ABS7T9L9_9GAMM</name>
<keyword evidence="2 5" id="KW-0645">Protease</keyword>
<feature type="domain" description="Peptidase S8/S53" evidence="7">
    <location>
        <begin position="135"/>
        <end position="440"/>
    </location>
</feature>
<evidence type="ECO:0000313" key="9">
    <source>
        <dbReference type="Proteomes" id="UP001430954"/>
    </source>
</evidence>
<dbReference type="InterPro" id="IPR050131">
    <property type="entry name" value="Peptidase_S8_subtilisin-like"/>
</dbReference>
<dbReference type="PRINTS" id="PR00723">
    <property type="entry name" value="SUBTILISIN"/>
</dbReference>
<dbReference type="InterPro" id="IPR023828">
    <property type="entry name" value="Peptidase_S8_Ser-AS"/>
</dbReference>
<accession>A0ABS7T9L9</accession>
<reference evidence="8 9" key="1">
    <citation type="submission" date="2021-09" db="EMBL/GenBank/DDBJ databases">
        <title>Lysobacter sp. 13A isolated from the river sediment.</title>
        <authorList>
            <person name="Liu H."/>
            <person name="Li S."/>
            <person name="Mao S."/>
        </authorList>
    </citation>
    <scope>NUCLEOTIDE SEQUENCE [LARGE SCALE GENOMIC DNA]</scope>
    <source>
        <strain evidence="8 9">13A</strain>
    </source>
</reference>
<dbReference type="InterPro" id="IPR022398">
    <property type="entry name" value="Peptidase_S8_His-AS"/>
</dbReference>
<evidence type="ECO:0000259" key="7">
    <source>
        <dbReference type="Pfam" id="PF00082"/>
    </source>
</evidence>
<dbReference type="InterPro" id="IPR015500">
    <property type="entry name" value="Peptidase_S8_subtilisin-rel"/>
</dbReference>
<dbReference type="PANTHER" id="PTHR43806">
    <property type="entry name" value="PEPTIDASE S8"/>
    <property type="match status" value="1"/>
</dbReference>
<dbReference type="InterPro" id="IPR000209">
    <property type="entry name" value="Peptidase_S8/S53_dom"/>
</dbReference>
<evidence type="ECO:0000256" key="6">
    <source>
        <dbReference type="SAM" id="SignalP"/>
    </source>
</evidence>
<dbReference type="RefSeq" id="WP_223677039.1">
    <property type="nucleotide sequence ID" value="NZ_JAINZW010000008.1"/>
</dbReference>
<evidence type="ECO:0000256" key="1">
    <source>
        <dbReference type="ARBA" id="ARBA00011073"/>
    </source>
</evidence>
<keyword evidence="3 5" id="KW-0378">Hydrolase</keyword>
<evidence type="ECO:0000313" key="8">
    <source>
        <dbReference type="EMBL" id="MBZ4040585.1"/>
    </source>
</evidence>
<dbReference type="EMBL" id="JAINZW010000008">
    <property type="protein sequence ID" value="MBZ4040585.1"/>
    <property type="molecule type" value="Genomic_DNA"/>
</dbReference>
<feature type="active site" description="Charge relay system" evidence="5">
    <location>
        <position position="391"/>
    </location>
</feature>
<gene>
    <name evidence="8" type="ORF">K6753_13690</name>
</gene>
<dbReference type="PROSITE" id="PS51892">
    <property type="entry name" value="SUBTILASE"/>
    <property type="match status" value="1"/>
</dbReference>
<dbReference type="Pfam" id="PF00082">
    <property type="entry name" value="Peptidase_S8"/>
    <property type="match status" value="1"/>
</dbReference>
<dbReference type="SUPFAM" id="SSF52743">
    <property type="entry name" value="Subtilisin-like"/>
    <property type="match status" value="1"/>
</dbReference>
<keyword evidence="4 5" id="KW-0720">Serine protease</keyword>
<dbReference type="InterPro" id="IPR036852">
    <property type="entry name" value="Peptidase_S8/S53_dom_sf"/>
</dbReference>
<dbReference type="Gene3D" id="3.40.50.200">
    <property type="entry name" value="Peptidase S8/S53 domain"/>
    <property type="match status" value="1"/>
</dbReference>
<evidence type="ECO:0000256" key="2">
    <source>
        <dbReference type="ARBA" id="ARBA00022670"/>
    </source>
</evidence>
<feature type="active site" description="Charge relay system" evidence="5">
    <location>
        <position position="181"/>
    </location>
</feature>
<feature type="signal peptide" evidence="6">
    <location>
        <begin position="1"/>
        <end position="21"/>
    </location>
</feature>
<dbReference type="PANTHER" id="PTHR43806:SF11">
    <property type="entry name" value="CEREVISIN-RELATED"/>
    <property type="match status" value="1"/>
</dbReference>
<proteinExistence type="inferred from homology"/>
<dbReference type="PROSITE" id="PS00138">
    <property type="entry name" value="SUBTILASE_SER"/>
    <property type="match status" value="1"/>
</dbReference>
<dbReference type="PROSITE" id="PS00137">
    <property type="entry name" value="SUBTILASE_HIS"/>
    <property type="match status" value="1"/>
</dbReference>
<comment type="similarity">
    <text evidence="1 5">Belongs to the peptidase S8 family.</text>
</comment>
<keyword evidence="6" id="KW-0732">Signal</keyword>
<feature type="chain" id="PRO_5046701171" evidence="6">
    <location>
        <begin position="22"/>
        <end position="448"/>
    </location>
</feature>
<dbReference type="Proteomes" id="UP001430954">
    <property type="component" value="Unassembled WGS sequence"/>
</dbReference>
<comment type="caution">
    <text evidence="8">The sequence shown here is derived from an EMBL/GenBank/DDBJ whole genome shotgun (WGS) entry which is preliminary data.</text>
</comment>
<feature type="active site" description="Charge relay system" evidence="5">
    <location>
        <position position="144"/>
    </location>
</feature>
<evidence type="ECO:0000256" key="5">
    <source>
        <dbReference type="PROSITE-ProRule" id="PRU01240"/>
    </source>
</evidence>
<protein>
    <submittedName>
        <fullName evidence="8">S8 family serine peptidase</fullName>
    </submittedName>
</protein>
<sequence length="448" mass="45776">MKVLVLATGIAAALVAGGAQAATYVVQAKALAFDQALAQKMEANGGQVLRRFPQIGVAIVEADDGFGSRAARVPGIRSAVKDISLQFDIPEAVSISAEELAANPPNSGDDDFFFDLQWGHDAIDAVEAWNRGYRGAGAVVAVLDSGLACQQADLVPNNLAALNASFVPGETVCQLPGGFNHGTHVAGTVAAADNAYGAIGVAPSAKFFSVKVLSAFTGSGSFDSIISGIAYAADAGADVINMSLGVRGGLPLNQDTNELVHAVTRAVQYARSQNTTVIASAGNDAIDYDTATAPDGSRLMGFPAQVYGVFAVAATAPIGWAVDPTTDLDIATSYTSYGRRMVHIAGPGGDTMYPGNENCAVAGLVRPCWVFDLVFSPSNNGGLFSWAGGTSMAAPHVSGVAALIIGANGGEMPPAQVEDALRRGADDIGPRGIDAFSGRGRVNADQSL</sequence>
<evidence type="ECO:0000256" key="4">
    <source>
        <dbReference type="ARBA" id="ARBA00022825"/>
    </source>
</evidence>
<organism evidence="8 9">
    <name type="scientific">Novilysobacter selenitireducens</name>
    <dbReference type="NCBI Taxonomy" id="2872639"/>
    <lineage>
        <taxon>Bacteria</taxon>
        <taxon>Pseudomonadati</taxon>
        <taxon>Pseudomonadota</taxon>
        <taxon>Gammaproteobacteria</taxon>
        <taxon>Lysobacterales</taxon>
        <taxon>Lysobacteraceae</taxon>
        <taxon>Novilysobacter</taxon>
    </lineage>
</organism>
<keyword evidence="9" id="KW-1185">Reference proteome</keyword>
<evidence type="ECO:0000256" key="3">
    <source>
        <dbReference type="ARBA" id="ARBA00022801"/>
    </source>
</evidence>